<feature type="domain" description="Thil AANH" evidence="3">
    <location>
        <begin position="170"/>
        <end position="351"/>
    </location>
</feature>
<dbReference type="Proteomes" id="UP000006793">
    <property type="component" value="Chromosome"/>
</dbReference>
<dbReference type="SUPFAM" id="SSF143437">
    <property type="entry name" value="THUMP domain-like"/>
    <property type="match status" value="1"/>
</dbReference>
<dbReference type="GO" id="GO:0052837">
    <property type="term" value="P:thiazole biosynthetic process"/>
    <property type="evidence" value="ECO:0007669"/>
    <property type="project" value="TreeGrafter"/>
</dbReference>
<dbReference type="PANTHER" id="PTHR43209">
    <property type="entry name" value="TRNA SULFURTRANSFERASE"/>
    <property type="match status" value="1"/>
</dbReference>
<dbReference type="InParanoid" id="F8AD25"/>
<dbReference type="InterPro" id="IPR014729">
    <property type="entry name" value="Rossmann-like_a/b/a_fold"/>
</dbReference>
<sequence length="389" mass="44145">MAKEVNFLLSPSGEIGTKKPGTKKAFLEAWRKTLEARLKKLGFSTAIEDFYGRLLVKGKPELEKALVSHVGTGKIFRFYQIQPDFDFKALLPDRPFTYEVYVKAKDHARREKALALKKELLQILAEEAQLRLSRWDNHPPEHIYWLIEARDHELFLLTNPQKGPGGLPMGTGEKILVLFSGGPDSLLSTFLLSRRGQKITLLFFDDEEARRHDLVTQATRALAYFSSDLSLSFYTLNYRPFLEELAKKAPKRKTCLFCKSLMLLLAEKIAQKEGFLALATGDLLGEQASQTLPALSLISSLPRIPVLRPVIGFTKEEVYEKLAQFGLEDIAQKALPPCPFAPTHPRTTGKFSPREEKFLHLLARKSVILKKEKIFWESPYEDRSSPKTG</sequence>
<accession>F8AD25</accession>
<dbReference type="HOGENOM" id="CLU_709661_0_0_0"/>
<dbReference type="InterPro" id="IPR050102">
    <property type="entry name" value="tRNA_sulfurtransferase_ThiI"/>
</dbReference>
<dbReference type="PaxDb" id="667014-Thein_2046"/>
<keyword evidence="1" id="KW-0547">Nucleotide-binding</keyword>
<dbReference type="GO" id="GO:0005829">
    <property type="term" value="C:cytosol"/>
    <property type="evidence" value="ECO:0007669"/>
    <property type="project" value="TreeGrafter"/>
</dbReference>
<reference evidence="5" key="1">
    <citation type="submission" date="2011-04" db="EMBL/GenBank/DDBJ databases">
        <title>The complete genome of Thermodesulfatator indicus DSM 15286.</title>
        <authorList>
            <person name="Lucas S."/>
            <person name="Copeland A."/>
            <person name="Lapidus A."/>
            <person name="Bruce D."/>
            <person name="Goodwin L."/>
            <person name="Pitluck S."/>
            <person name="Peters L."/>
            <person name="Kyrpides N."/>
            <person name="Mavromatis K."/>
            <person name="Pagani I."/>
            <person name="Ivanova N."/>
            <person name="Saunders L."/>
            <person name="Detter J.C."/>
            <person name="Tapia R."/>
            <person name="Han C."/>
            <person name="Land M."/>
            <person name="Hauser L."/>
            <person name="Markowitz V."/>
            <person name="Cheng J.-F."/>
            <person name="Hugenholtz P."/>
            <person name="Woyke T."/>
            <person name="Wu D."/>
            <person name="Spring S."/>
            <person name="Schroeder M."/>
            <person name="Brambilla E."/>
            <person name="Klenk H.-P."/>
            <person name="Eisen J.A."/>
        </authorList>
    </citation>
    <scope>NUCLEOTIDE SEQUENCE [LARGE SCALE GENOMIC DNA]</scope>
    <source>
        <strain evidence="5">DSM 15286 / JCM 11887 / CIR29812</strain>
    </source>
</reference>
<dbReference type="Gene3D" id="3.40.50.620">
    <property type="entry name" value="HUPs"/>
    <property type="match status" value="1"/>
</dbReference>
<evidence type="ECO:0000259" key="3">
    <source>
        <dbReference type="Pfam" id="PF02568"/>
    </source>
</evidence>
<dbReference type="EMBL" id="CP002683">
    <property type="protein sequence ID" value="AEH45896.1"/>
    <property type="molecule type" value="Genomic_DNA"/>
</dbReference>
<dbReference type="KEGG" id="tid:Thein_2046"/>
<dbReference type="GO" id="GO:0004810">
    <property type="term" value="F:CCA tRNA nucleotidyltransferase activity"/>
    <property type="evidence" value="ECO:0007669"/>
    <property type="project" value="InterPro"/>
</dbReference>
<dbReference type="eggNOG" id="COG0301">
    <property type="taxonomic scope" value="Bacteria"/>
</dbReference>
<name>F8AD25_THEID</name>
<dbReference type="SUPFAM" id="SSF52402">
    <property type="entry name" value="Adenine nucleotide alpha hydrolases-like"/>
    <property type="match status" value="1"/>
</dbReference>
<dbReference type="GO" id="GO:0005524">
    <property type="term" value="F:ATP binding"/>
    <property type="evidence" value="ECO:0007669"/>
    <property type="project" value="UniProtKB-KW"/>
</dbReference>
<protein>
    <submittedName>
        <fullName evidence="4">Thiamine biosynthesis protein</fullName>
    </submittedName>
</protein>
<keyword evidence="5" id="KW-1185">Reference proteome</keyword>
<dbReference type="OrthoDB" id="9773948at2"/>
<dbReference type="Pfam" id="PF02568">
    <property type="entry name" value="ThiI"/>
    <property type="match status" value="1"/>
</dbReference>
<proteinExistence type="predicted"/>
<evidence type="ECO:0000313" key="5">
    <source>
        <dbReference type="Proteomes" id="UP000006793"/>
    </source>
</evidence>
<dbReference type="STRING" id="667014.Thein_2046"/>
<organism evidence="4 5">
    <name type="scientific">Thermodesulfatator indicus (strain DSM 15286 / JCM 11887 / CIR29812)</name>
    <dbReference type="NCBI Taxonomy" id="667014"/>
    <lineage>
        <taxon>Bacteria</taxon>
        <taxon>Pseudomonadati</taxon>
        <taxon>Thermodesulfobacteriota</taxon>
        <taxon>Thermodesulfobacteria</taxon>
        <taxon>Thermodesulfobacteriales</taxon>
        <taxon>Thermodesulfatatoraceae</taxon>
        <taxon>Thermodesulfatator</taxon>
    </lineage>
</organism>
<dbReference type="RefSeq" id="WP_013908635.1">
    <property type="nucleotide sequence ID" value="NC_015681.1"/>
</dbReference>
<gene>
    <name evidence="4" type="ordered locus">Thein_2046</name>
</gene>
<evidence type="ECO:0000256" key="2">
    <source>
        <dbReference type="ARBA" id="ARBA00022840"/>
    </source>
</evidence>
<dbReference type="PANTHER" id="PTHR43209:SF1">
    <property type="entry name" value="TRNA SULFURTRANSFERASE"/>
    <property type="match status" value="1"/>
</dbReference>
<dbReference type="InterPro" id="IPR020536">
    <property type="entry name" value="ThiI_AANH"/>
</dbReference>
<evidence type="ECO:0000256" key="1">
    <source>
        <dbReference type="ARBA" id="ARBA00022741"/>
    </source>
</evidence>
<evidence type="ECO:0000313" key="4">
    <source>
        <dbReference type="EMBL" id="AEH45896.1"/>
    </source>
</evidence>
<dbReference type="AlphaFoldDB" id="F8AD25"/>
<reference evidence="4 5" key="2">
    <citation type="journal article" date="2012" name="Stand. Genomic Sci.">
        <title>Complete genome sequence of the thermophilic sulfate-reducing ocean bacterium Thermodesulfatator indicus type strain (CIR29812(T)).</title>
        <authorList>
            <person name="Anderson I."/>
            <person name="Saunders E."/>
            <person name="Lapidus A."/>
            <person name="Nolan M."/>
            <person name="Lucas S."/>
            <person name="Tice H."/>
            <person name="Del Rio T.G."/>
            <person name="Cheng J.F."/>
            <person name="Han C."/>
            <person name="Tapia R."/>
            <person name="Goodwin L.A."/>
            <person name="Pitluck S."/>
            <person name="Liolios K."/>
            <person name="Mavromatis K."/>
            <person name="Pagani I."/>
            <person name="Ivanova N."/>
            <person name="Mikhailova N."/>
            <person name="Pati A."/>
            <person name="Chen A."/>
            <person name="Palaniappan K."/>
            <person name="Land M."/>
            <person name="Hauser L."/>
            <person name="Jeffries C.D."/>
            <person name="Chang Y.J."/>
            <person name="Brambilla E.M."/>
            <person name="Rohde M."/>
            <person name="Spring S."/>
            <person name="Goker M."/>
            <person name="Detter J.C."/>
            <person name="Woyke T."/>
            <person name="Bristow J."/>
            <person name="Eisen J.A."/>
            <person name="Markowitz V."/>
            <person name="Hugenholtz P."/>
            <person name="Kyrpides N.C."/>
            <person name="Klenk H.P."/>
        </authorList>
    </citation>
    <scope>NUCLEOTIDE SEQUENCE [LARGE SCALE GENOMIC DNA]</scope>
    <source>
        <strain evidence="5">DSM 15286 / JCM 11887 / CIR29812</strain>
    </source>
</reference>
<keyword evidence="2" id="KW-0067">ATP-binding</keyword>
<dbReference type="GO" id="GO:0002937">
    <property type="term" value="P:tRNA 4-thiouridine biosynthesis"/>
    <property type="evidence" value="ECO:0007669"/>
    <property type="project" value="TreeGrafter"/>
</dbReference>